<dbReference type="Gene3D" id="1.10.3210.10">
    <property type="entry name" value="Hypothetical protein af1432"/>
    <property type="match status" value="1"/>
</dbReference>
<evidence type="ECO:0000259" key="1">
    <source>
        <dbReference type="PROSITE" id="PS51833"/>
    </source>
</evidence>
<organism evidence="2 3">
    <name type="scientific">Vogesella amnigena</name>
    <dbReference type="NCBI Taxonomy" id="1507449"/>
    <lineage>
        <taxon>Bacteria</taxon>
        <taxon>Pseudomonadati</taxon>
        <taxon>Pseudomonadota</taxon>
        <taxon>Betaproteobacteria</taxon>
        <taxon>Neisseriales</taxon>
        <taxon>Chromobacteriaceae</taxon>
        <taxon>Vogesella</taxon>
    </lineage>
</organism>
<sequence>MKVPLFDADTTSELVRNLVIPPRPAIMNQLMALRNNPDMSLLDVADVIATDIGLSSAVLKAANSPFFGASRSLTSIHQAVSLLGVRNLLFLVQGLLLRLTLTSQKPPAIETFWERTMHEAATAAALCHRLGRPSEECQSFALFRSCGIAVMLMRYSNYERTLRLIGPAQDHQVSKIEQEIHGTSHDVVGYLVGRTWLMPEDFNQAILLQHSPELFSADRDNQLLDHEHKMMVAVARAAQHVWRTSTDSHGDPGWKERAPELISYLGMSTEEFEDWVDAMHDQIHQGV</sequence>
<evidence type="ECO:0000313" key="2">
    <source>
        <dbReference type="EMBL" id="MFC3625111.1"/>
    </source>
</evidence>
<dbReference type="PANTHER" id="PTHR33525:SF6">
    <property type="entry name" value="HDOD DOMAIN-CONTAINING PROTEIN"/>
    <property type="match status" value="1"/>
</dbReference>
<evidence type="ECO:0000313" key="3">
    <source>
        <dbReference type="Proteomes" id="UP001595636"/>
    </source>
</evidence>
<keyword evidence="3" id="KW-1185">Reference proteome</keyword>
<dbReference type="EMBL" id="JBHRYH010000007">
    <property type="protein sequence ID" value="MFC3625111.1"/>
    <property type="molecule type" value="Genomic_DNA"/>
</dbReference>
<dbReference type="PROSITE" id="PS51833">
    <property type="entry name" value="HDOD"/>
    <property type="match status" value="1"/>
</dbReference>
<name>A0ABV7TPY8_9NEIS</name>
<protein>
    <submittedName>
        <fullName evidence="2">HDOD domain-containing protein</fullName>
    </submittedName>
</protein>
<accession>A0ABV7TPY8</accession>
<gene>
    <name evidence="2" type="ORF">ACFOKJ_02995</name>
</gene>
<feature type="domain" description="HDOD" evidence="1">
    <location>
        <begin position="20"/>
        <end position="212"/>
    </location>
</feature>
<proteinExistence type="predicted"/>
<reference evidence="3" key="1">
    <citation type="journal article" date="2019" name="Int. J. Syst. Evol. Microbiol.">
        <title>The Global Catalogue of Microorganisms (GCM) 10K type strain sequencing project: providing services to taxonomists for standard genome sequencing and annotation.</title>
        <authorList>
            <consortium name="The Broad Institute Genomics Platform"/>
            <consortium name="The Broad Institute Genome Sequencing Center for Infectious Disease"/>
            <person name="Wu L."/>
            <person name="Ma J."/>
        </authorList>
    </citation>
    <scope>NUCLEOTIDE SEQUENCE [LARGE SCALE GENOMIC DNA]</scope>
    <source>
        <strain evidence="3">KCTC 42195</strain>
    </source>
</reference>
<dbReference type="Pfam" id="PF08668">
    <property type="entry name" value="HDOD"/>
    <property type="match status" value="1"/>
</dbReference>
<dbReference type="InterPro" id="IPR013976">
    <property type="entry name" value="HDOD"/>
</dbReference>
<dbReference type="InterPro" id="IPR052340">
    <property type="entry name" value="RNase_Y/CdgJ"/>
</dbReference>
<dbReference type="PANTHER" id="PTHR33525">
    <property type="match status" value="1"/>
</dbReference>
<comment type="caution">
    <text evidence="2">The sequence shown here is derived from an EMBL/GenBank/DDBJ whole genome shotgun (WGS) entry which is preliminary data.</text>
</comment>
<dbReference type="Proteomes" id="UP001595636">
    <property type="component" value="Unassembled WGS sequence"/>
</dbReference>
<dbReference type="SUPFAM" id="SSF109604">
    <property type="entry name" value="HD-domain/PDEase-like"/>
    <property type="match status" value="1"/>
</dbReference>
<dbReference type="RefSeq" id="WP_390276530.1">
    <property type="nucleotide sequence ID" value="NZ_JBHRYH010000007.1"/>
</dbReference>